<dbReference type="RefSeq" id="WP_102115093.1">
    <property type="nucleotide sequence ID" value="NZ_BMGN01000001.1"/>
</dbReference>
<keyword evidence="3" id="KW-1185">Reference proteome</keyword>
<dbReference type="GO" id="GO:0005886">
    <property type="term" value="C:plasma membrane"/>
    <property type="evidence" value="ECO:0007669"/>
    <property type="project" value="TreeGrafter"/>
</dbReference>
<evidence type="ECO:0000256" key="1">
    <source>
        <dbReference type="ARBA" id="ARBA00009617"/>
    </source>
</evidence>
<dbReference type="GO" id="GO:0015293">
    <property type="term" value="F:symporter activity"/>
    <property type="evidence" value="ECO:0007669"/>
    <property type="project" value="InterPro"/>
</dbReference>
<dbReference type="EMBL" id="CP025613">
    <property type="protein sequence ID" value="AUN33584.1"/>
    <property type="molecule type" value="Genomic_DNA"/>
</dbReference>
<protein>
    <submittedName>
        <fullName evidence="2">Uncharacterized protein</fullName>
    </submittedName>
</protein>
<dbReference type="AlphaFoldDB" id="A0A2K9NKI7"/>
<dbReference type="OrthoDB" id="9764596at2"/>
<accession>A0A2K9NKI7</accession>
<dbReference type="KEGG" id="ncb:C0V82_24925"/>
<dbReference type="SUPFAM" id="SSF103473">
    <property type="entry name" value="MFS general substrate transporter"/>
    <property type="match status" value="1"/>
</dbReference>
<dbReference type="InterPro" id="IPR036259">
    <property type="entry name" value="MFS_trans_sf"/>
</dbReference>
<name>A0A2K9NKI7_9PROT</name>
<dbReference type="InterPro" id="IPR001927">
    <property type="entry name" value="Na/Gal_symport"/>
</dbReference>
<dbReference type="Pfam" id="PF13347">
    <property type="entry name" value="MFS_2"/>
    <property type="match status" value="1"/>
</dbReference>
<reference evidence="2 3" key="1">
    <citation type="submission" date="2017-12" db="EMBL/GenBank/DDBJ databases">
        <title>Genomes of bacteria within cyanobacterial aggregates.</title>
        <authorList>
            <person name="Cai H."/>
        </authorList>
    </citation>
    <scope>NUCLEOTIDE SEQUENCE [LARGE SCALE GENOMIC DNA]</scope>
    <source>
        <strain evidence="2 3">TH16</strain>
        <plasmid evidence="2 3">unnamed1</plasmid>
    </source>
</reference>
<geneLocation type="plasmid" evidence="2 3">
    <name>unnamed1</name>
</geneLocation>
<organism evidence="2 3">
    <name type="scientific">Niveispirillum cyanobacteriorum</name>
    <dbReference type="NCBI Taxonomy" id="1612173"/>
    <lineage>
        <taxon>Bacteria</taxon>
        <taxon>Pseudomonadati</taxon>
        <taxon>Pseudomonadota</taxon>
        <taxon>Alphaproteobacteria</taxon>
        <taxon>Rhodospirillales</taxon>
        <taxon>Azospirillaceae</taxon>
        <taxon>Niveispirillum</taxon>
    </lineage>
</organism>
<sequence length="450" mass="49121">MESKAGTLSLGRKFGYGLGDFGLNLHWQGMGLFLTFFQTEIMGLSPVWAGVTFFVAALWDGITDPIMGLIADRTRGRWGSHRPYLLFGAVPLAASLALAFTAPGFTGPAAVMYGLATHMLLRTTYTVVAIPYSSLSARMTSNADERTSLTGWRMQFAFLGGAAVSWMMPVLAKQFAGLDGAQGYAVAASIIGAVSAVAFVLCFLIVREQPVAASRMARNEGFWDDLKGFLSLVRRGGPTVQLYLCILISQIMVPLQARNYLYFFKYGIGDMSQADQAMALFGAINVLCVPLWVWLIRRTEKLTGFMVGGTLFAIGSLGFALMPEWSYWGAFIPLAVACAGHTAYAVCIWAMLPDTVDWSEWRFRRRDEGKIFGLAAFLQKAALGLSGLLMAAVFHGFDVTKGQGEASETGLRVVMGIIPLAGILAAMFIMRNYRLDLRRHAGIVERLGRR</sequence>
<dbReference type="NCBIfam" id="TIGR00792">
    <property type="entry name" value="gph"/>
    <property type="match status" value="1"/>
</dbReference>
<dbReference type="PANTHER" id="PTHR11328:SF24">
    <property type="entry name" value="MAJOR FACILITATOR SUPERFAMILY (MFS) PROFILE DOMAIN-CONTAINING PROTEIN"/>
    <property type="match status" value="1"/>
</dbReference>
<dbReference type="InterPro" id="IPR039672">
    <property type="entry name" value="MFS_2"/>
</dbReference>
<evidence type="ECO:0000313" key="2">
    <source>
        <dbReference type="EMBL" id="AUN33584.1"/>
    </source>
</evidence>
<proteinExistence type="inferred from homology"/>
<dbReference type="GO" id="GO:0006814">
    <property type="term" value="P:sodium ion transport"/>
    <property type="evidence" value="ECO:0007669"/>
    <property type="project" value="InterPro"/>
</dbReference>
<dbReference type="GO" id="GO:0008643">
    <property type="term" value="P:carbohydrate transport"/>
    <property type="evidence" value="ECO:0007669"/>
    <property type="project" value="InterPro"/>
</dbReference>
<gene>
    <name evidence="2" type="ORF">C0V82_24925</name>
</gene>
<dbReference type="Proteomes" id="UP000234752">
    <property type="component" value="Plasmid unnamed1"/>
</dbReference>
<evidence type="ECO:0000313" key="3">
    <source>
        <dbReference type="Proteomes" id="UP000234752"/>
    </source>
</evidence>
<dbReference type="Gene3D" id="1.20.1250.20">
    <property type="entry name" value="MFS general substrate transporter like domains"/>
    <property type="match status" value="2"/>
</dbReference>
<comment type="similarity">
    <text evidence="1">Belongs to the sodium:galactoside symporter (TC 2.A.2) family.</text>
</comment>
<dbReference type="CDD" id="cd17332">
    <property type="entry name" value="MFS_MelB_like"/>
    <property type="match status" value="1"/>
</dbReference>
<keyword evidence="2" id="KW-0614">Plasmid</keyword>
<dbReference type="PANTHER" id="PTHR11328">
    <property type="entry name" value="MAJOR FACILITATOR SUPERFAMILY DOMAIN-CONTAINING PROTEIN"/>
    <property type="match status" value="1"/>
</dbReference>